<protein>
    <submittedName>
        <fullName evidence="2">Uncharacterized protein</fullName>
    </submittedName>
</protein>
<keyword evidence="3" id="KW-1185">Reference proteome</keyword>
<name>A0A841C6I9_9PSEU</name>
<reference evidence="2 3" key="1">
    <citation type="submission" date="2020-08" db="EMBL/GenBank/DDBJ databases">
        <title>Genomic Encyclopedia of Type Strains, Phase III (KMG-III): the genomes of soil and plant-associated and newly described type strains.</title>
        <authorList>
            <person name="Whitman W."/>
        </authorList>
    </citation>
    <scope>NUCLEOTIDE SEQUENCE [LARGE SCALE GENOMIC DNA]</scope>
    <source>
        <strain evidence="2 3">CECT 8640</strain>
    </source>
</reference>
<dbReference type="Proteomes" id="UP000547510">
    <property type="component" value="Unassembled WGS sequence"/>
</dbReference>
<accession>A0A841C6I9</accession>
<sequence length="190" mass="19677">MNRVGPVVVLLAAFAVGGCATSEIGKDVGRPSSSQEPSLSATVGTPVDDPVLEAAASGLGPVLEAGFPDTYSGLRLDQDKGVVVVYRLPDPALDDAARAGARGAKLELVDAKHSLKELREVTDRISADAEHWKSEGIQVSTWGPAVDGSAVNVTTVAGSESDRAALAARYGEDVIRVSREDFPVPAPTTE</sequence>
<comment type="caution">
    <text evidence="2">The sequence shown here is derived from an EMBL/GenBank/DDBJ whole genome shotgun (WGS) entry which is preliminary data.</text>
</comment>
<evidence type="ECO:0000256" key="1">
    <source>
        <dbReference type="SAM" id="MobiDB-lite"/>
    </source>
</evidence>
<feature type="region of interest" description="Disordered" evidence="1">
    <location>
        <begin position="24"/>
        <end position="46"/>
    </location>
</feature>
<dbReference type="AlphaFoldDB" id="A0A841C6I9"/>
<feature type="compositionally biased region" description="Polar residues" evidence="1">
    <location>
        <begin position="31"/>
        <end position="43"/>
    </location>
</feature>
<dbReference type="RefSeq" id="WP_184688127.1">
    <property type="nucleotide sequence ID" value="NZ_JACHJN010000001.1"/>
</dbReference>
<evidence type="ECO:0000313" key="2">
    <source>
        <dbReference type="EMBL" id="MBB5954152.1"/>
    </source>
</evidence>
<organism evidence="2 3">
    <name type="scientific">Saccharothrix tamanrassetensis</name>
    <dbReference type="NCBI Taxonomy" id="1051531"/>
    <lineage>
        <taxon>Bacteria</taxon>
        <taxon>Bacillati</taxon>
        <taxon>Actinomycetota</taxon>
        <taxon>Actinomycetes</taxon>
        <taxon>Pseudonocardiales</taxon>
        <taxon>Pseudonocardiaceae</taxon>
        <taxon>Saccharothrix</taxon>
    </lineage>
</organism>
<gene>
    <name evidence="2" type="ORF">FHS29_000722</name>
</gene>
<dbReference type="EMBL" id="JACHJN010000001">
    <property type="protein sequence ID" value="MBB5954152.1"/>
    <property type="molecule type" value="Genomic_DNA"/>
</dbReference>
<dbReference type="PROSITE" id="PS51257">
    <property type="entry name" value="PROKAR_LIPOPROTEIN"/>
    <property type="match status" value="1"/>
</dbReference>
<proteinExistence type="predicted"/>
<evidence type="ECO:0000313" key="3">
    <source>
        <dbReference type="Proteomes" id="UP000547510"/>
    </source>
</evidence>